<evidence type="ECO:0000313" key="2">
    <source>
        <dbReference type="Proteomes" id="UP000301309"/>
    </source>
</evidence>
<proteinExistence type="predicted"/>
<dbReference type="EMBL" id="BJHW01000001">
    <property type="protein sequence ID" value="GDY52232.1"/>
    <property type="molecule type" value="Genomic_DNA"/>
</dbReference>
<comment type="caution">
    <text evidence="1">The sequence shown here is derived from an EMBL/GenBank/DDBJ whole genome shotgun (WGS) entry which is preliminary data.</text>
</comment>
<protein>
    <submittedName>
        <fullName evidence="1">Uncharacterized protein</fullName>
    </submittedName>
</protein>
<reference evidence="1 2" key="1">
    <citation type="journal article" date="2020" name="Int. J. Syst. Evol. Microbiol.">
        <title>Reclassification of Streptomyces castelarensis and Streptomyces sporoclivatus as later heterotypic synonyms of Streptomyces antimycoticus.</title>
        <authorList>
            <person name="Komaki H."/>
            <person name="Tamura T."/>
        </authorList>
    </citation>
    <scope>NUCLEOTIDE SEQUENCE [LARGE SCALE GENOMIC DNA]</scope>
    <source>
        <strain evidence="1 2">NBRC 13459</strain>
    </source>
</reference>
<keyword evidence="2" id="KW-1185">Reference proteome</keyword>
<dbReference type="Proteomes" id="UP000301309">
    <property type="component" value="Unassembled WGS sequence"/>
</dbReference>
<dbReference type="AlphaFoldDB" id="A0A4D4KU56"/>
<accession>A0A4D4KU56</accession>
<organism evidence="1 2">
    <name type="scientific">Streptomyces violaceusniger</name>
    <dbReference type="NCBI Taxonomy" id="68280"/>
    <lineage>
        <taxon>Bacteria</taxon>
        <taxon>Bacillati</taxon>
        <taxon>Actinomycetota</taxon>
        <taxon>Actinomycetes</taxon>
        <taxon>Kitasatosporales</taxon>
        <taxon>Streptomycetaceae</taxon>
        <taxon>Streptomyces</taxon>
        <taxon>Streptomyces violaceusniger group</taxon>
    </lineage>
</organism>
<gene>
    <name evidence="1" type="ORF">SVIO_028550</name>
</gene>
<sequence>MWRSRDDGGAVAGEDVVERGGELAVPVPYEEPEAPIPVAEIHEQIAGELSDPYAGRAGGDAQDVNGVAISMTKNT</sequence>
<name>A0A4D4KU56_STRVO</name>
<evidence type="ECO:0000313" key="1">
    <source>
        <dbReference type="EMBL" id="GDY52232.1"/>
    </source>
</evidence>